<comment type="caution">
    <text evidence="1">The sequence shown here is derived from an EMBL/GenBank/DDBJ whole genome shotgun (WGS) entry which is preliminary data.</text>
</comment>
<protein>
    <submittedName>
        <fullName evidence="1">Uncharacterized protein</fullName>
    </submittedName>
</protein>
<dbReference type="EMBL" id="CM056810">
    <property type="protein sequence ID" value="KAJ8645524.1"/>
    <property type="molecule type" value="Genomic_DNA"/>
</dbReference>
<dbReference type="Proteomes" id="UP001234297">
    <property type="component" value="Chromosome 2"/>
</dbReference>
<evidence type="ECO:0000313" key="2">
    <source>
        <dbReference type="Proteomes" id="UP001234297"/>
    </source>
</evidence>
<gene>
    <name evidence="1" type="ORF">MRB53_007272</name>
</gene>
<reference evidence="1 2" key="1">
    <citation type="journal article" date="2022" name="Hortic Res">
        <title>A haplotype resolved chromosomal level avocado genome allows analysis of novel avocado genes.</title>
        <authorList>
            <person name="Nath O."/>
            <person name="Fletcher S.J."/>
            <person name="Hayward A."/>
            <person name="Shaw L.M."/>
            <person name="Masouleh A.K."/>
            <person name="Furtado A."/>
            <person name="Henry R.J."/>
            <person name="Mitter N."/>
        </authorList>
    </citation>
    <scope>NUCLEOTIDE SEQUENCE [LARGE SCALE GENOMIC DNA]</scope>
    <source>
        <strain evidence="2">cv. Hass</strain>
    </source>
</reference>
<sequence length="108" mass="11869">MVESATVAIEWHNSTFYFRLCCFVDDVEVEGSGEIDGCQWSGAVAMMLELGDFNEMVEQAALAVGCTWGRAVEMVVIDNEGFGRGMMNGRRDMGNHANDRGSFDSDTN</sequence>
<accession>A0ACC2MJK9</accession>
<keyword evidence="2" id="KW-1185">Reference proteome</keyword>
<evidence type="ECO:0000313" key="1">
    <source>
        <dbReference type="EMBL" id="KAJ8645524.1"/>
    </source>
</evidence>
<organism evidence="1 2">
    <name type="scientific">Persea americana</name>
    <name type="common">Avocado</name>
    <dbReference type="NCBI Taxonomy" id="3435"/>
    <lineage>
        <taxon>Eukaryota</taxon>
        <taxon>Viridiplantae</taxon>
        <taxon>Streptophyta</taxon>
        <taxon>Embryophyta</taxon>
        <taxon>Tracheophyta</taxon>
        <taxon>Spermatophyta</taxon>
        <taxon>Magnoliopsida</taxon>
        <taxon>Magnoliidae</taxon>
        <taxon>Laurales</taxon>
        <taxon>Lauraceae</taxon>
        <taxon>Persea</taxon>
    </lineage>
</organism>
<proteinExistence type="predicted"/>
<name>A0ACC2MJK9_PERAE</name>